<evidence type="ECO:0000313" key="3">
    <source>
        <dbReference type="Proteomes" id="UP000003994"/>
    </source>
</evidence>
<accession>K0ZL21</accession>
<proteinExistence type="predicted"/>
<dbReference type="eggNOG" id="ENOG5031TJA">
    <property type="taxonomic scope" value="Bacteria"/>
</dbReference>
<evidence type="ECO:0008006" key="4">
    <source>
        <dbReference type="Google" id="ProtNLM"/>
    </source>
</evidence>
<dbReference type="EMBL" id="AGWQ01000001">
    <property type="protein sequence ID" value="EJZ88520.1"/>
    <property type="molecule type" value="Genomic_DNA"/>
</dbReference>
<dbReference type="HOGENOM" id="CLU_115375_0_0_11"/>
<organism evidence="2 3">
    <name type="scientific">Schaalia turicensis ACS-279-V-Col4</name>
    <dbReference type="NCBI Taxonomy" id="883077"/>
    <lineage>
        <taxon>Bacteria</taxon>
        <taxon>Bacillati</taxon>
        <taxon>Actinomycetota</taxon>
        <taxon>Actinomycetes</taxon>
        <taxon>Actinomycetales</taxon>
        <taxon>Actinomycetaceae</taxon>
        <taxon>Schaalia</taxon>
    </lineage>
</organism>
<dbReference type="PATRIC" id="fig|883077.3.peg.40"/>
<dbReference type="RefSeq" id="WP_006680249.1">
    <property type="nucleotide sequence ID" value="NZ_JH815208.1"/>
</dbReference>
<dbReference type="Proteomes" id="UP000003994">
    <property type="component" value="Unassembled WGS sequence"/>
</dbReference>
<dbReference type="AlphaFoldDB" id="K0ZL21"/>
<dbReference type="PROSITE" id="PS51257">
    <property type="entry name" value="PROKAR_LIPOPROTEIN"/>
    <property type="match status" value="1"/>
</dbReference>
<keyword evidence="3" id="KW-1185">Reference proteome</keyword>
<comment type="caution">
    <text evidence="2">The sequence shown here is derived from an EMBL/GenBank/DDBJ whole genome shotgun (WGS) entry which is preliminary data.</text>
</comment>
<gene>
    <name evidence="2" type="ORF">HMPREF9241_00042</name>
</gene>
<feature type="signal peptide" evidence="1">
    <location>
        <begin position="1"/>
        <end position="33"/>
    </location>
</feature>
<protein>
    <recommendedName>
        <fullName evidence="4">Lipoprotein</fullName>
    </recommendedName>
</protein>
<evidence type="ECO:0000256" key="1">
    <source>
        <dbReference type="SAM" id="SignalP"/>
    </source>
</evidence>
<reference evidence="2 3" key="1">
    <citation type="submission" date="2012-07" db="EMBL/GenBank/DDBJ databases">
        <title>The Genome Sequence of Actinomyces turicensis ACS-279-V-COL4.</title>
        <authorList>
            <consortium name="The Broad Institute Genome Sequencing Platform"/>
            <person name="Earl A."/>
            <person name="Ward D."/>
            <person name="Feldgarden M."/>
            <person name="Gevers D."/>
            <person name="Saerens B."/>
            <person name="Vaneechoutte M."/>
            <person name="Walker B."/>
            <person name="Young S.K."/>
            <person name="Zeng Q."/>
            <person name="Gargeya S."/>
            <person name="Fitzgerald M."/>
            <person name="Haas B."/>
            <person name="Abouelleil A."/>
            <person name="Alvarado L."/>
            <person name="Arachchi H.M."/>
            <person name="Berlin A."/>
            <person name="Chapman S.B."/>
            <person name="Goldberg J."/>
            <person name="Griggs A."/>
            <person name="Gujja S."/>
            <person name="Hansen M."/>
            <person name="Howarth C."/>
            <person name="Imamovic A."/>
            <person name="Larimer J."/>
            <person name="McCowen C."/>
            <person name="Montmayeur A."/>
            <person name="Murphy C."/>
            <person name="Neiman D."/>
            <person name="Pearson M."/>
            <person name="Priest M."/>
            <person name="Roberts A."/>
            <person name="Saif S."/>
            <person name="Shea T."/>
            <person name="Sisk P."/>
            <person name="Sykes S."/>
            <person name="Wortman J."/>
            <person name="Nusbaum C."/>
            <person name="Birren B."/>
        </authorList>
    </citation>
    <scope>NUCLEOTIDE SEQUENCE [LARGE SCALE GENOMIC DNA]</scope>
    <source>
        <strain evidence="2 3">ACS-279-V-Col4</strain>
    </source>
</reference>
<feature type="chain" id="PRO_5003845877" description="Lipoprotein" evidence="1">
    <location>
        <begin position="34"/>
        <end position="205"/>
    </location>
</feature>
<name>K0ZL21_9ACTO</name>
<sequence length="205" mass="21108">MRNQLFPGRCSVCLSAVAGLTLTLGACSPSPKASPQSAPTAQSIGSEAGAGIYADPQSTQALPEMSAPSAGCQAMDDILVQALESLPEGQAFTEATVSGNSTTATTAWASFVKAFASAQTDALVQAGSVDSTGTHAAEAFKAYADASARLSDGSLNEYVDDRAAEEAIKTGKMPELNPEYASTVELFNSAHITLTDCLPHWPIVF</sequence>
<keyword evidence="1" id="KW-0732">Signal</keyword>
<evidence type="ECO:0000313" key="2">
    <source>
        <dbReference type="EMBL" id="EJZ88520.1"/>
    </source>
</evidence>